<accession>A0AA43QUD7</accession>
<evidence type="ECO:0000313" key="2">
    <source>
        <dbReference type="Proteomes" id="UP001161017"/>
    </source>
</evidence>
<organism evidence="1 2">
    <name type="scientific">Ramalina farinacea</name>
    <dbReference type="NCBI Taxonomy" id="258253"/>
    <lineage>
        <taxon>Eukaryota</taxon>
        <taxon>Fungi</taxon>
        <taxon>Dikarya</taxon>
        <taxon>Ascomycota</taxon>
        <taxon>Pezizomycotina</taxon>
        <taxon>Lecanoromycetes</taxon>
        <taxon>OSLEUM clade</taxon>
        <taxon>Lecanoromycetidae</taxon>
        <taxon>Lecanorales</taxon>
        <taxon>Lecanorineae</taxon>
        <taxon>Ramalinaceae</taxon>
        <taxon>Ramalina</taxon>
    </lineage>
</organism>
<evidence type="ECO:0000313" key="1">
    <source>
        <dbReference type="EMBL" id="MDI1492642.1"/>
    </source>
</evidence>
<dbReference type="Proteomes" id="UP001161017">
    <property type="component" value="Unassembled WGS sequence"/>
</dbReference>
<name>A0AA43QUD7_9LECA</name>
<sequence>MPPEYEDALEKENFELEGGDWTTINVNGRTLSKGVNLFAPEQDSITCVYTDKNHNGNQPHDRLEWSQVISQVYQKLAHASYFPLPKSSGFAPSKRIPEILAEDRASTKVKQQQEEMPQTSSANGIYSLDSSSATRYLRDPLPTLKAKGDAFAILVQDSASRMASRHPGETMMLGEKAGAQGVSELIWMATSQVSGIKKKKTKGAMISRGEIKEKWMAKSWEEKIIKSLPRWTRMYVRPRKVRMRQFKTRRVKTRRVMTRRVRIRRVRTRRVIRQGQKPVAPGEDTDRNNSLVADKVEEDYFAAFM</sequence>
<gene>
    <name evidence="1" type="ORF">OHK93_004424</name>
</gene>
<dbReference type="AlphaFoldDB" id="A0AA43QUD7"/>
<dbReference type="EMBL" id="JAPUFD010000020">
    <property type="protein sequence ID" value="MDI1492642.1"/>
    <property type="molecule type" value="Genomic_DNA"/>
</dbReference>
<protein>
    <submittedName>
        <fullName evidence="1">Uncharacterized protein</fullName>
    </submittedName>
</protein>
<reference evidence="1" key="1">
    <citation type="journal article" date="2023" name="Genome Biol. Evol.">
        <title>First Whole Genome Sequence and Flow Cytometry Genome Size Data for the Lichen-Forming Fungus Ramalina farinacea (Ascomycota).</title>
        <authorList>
            <person name="Llewellyn T."/>
            <person name="Mian S."/>
            <person name="Hill R."/>
            <person name="Leitch I.J."/>
            <person name="Gaya E."/>
        </authorList>
    </citation>
    <scope>NUCLEOTIDE SEQUENCE</scope>
    <source>
        <strain evidence="1">LIQ254RAFAR</strain>
    </source>
</reference>
<proteinExistence type="predicted"/>
<comment type="caution">
    <text evidence="1">The sequence shown here is derived from an EMBL/GenBank/DDBJ whole genome shotgun (WGS) entry which is preliminary data.</text>
</comment>
<keyword evidence="2" id="KW-1185">Reference proteome</keyword>